<dbReference type="Gene3D" id="3.20.20.190">
    <property type="entry name" value="Phosphatidylinositol (PI) phosphodiesterase"/>
    <property type="match status" value="1"/>
</dbReference>
<evidence type="ECO:0000313" key="7">
    <source>
        <dbReference type="EMBL" id="SUZ11846.1"/>
    </source>
</evidence>
<dbReference type="AlphaFoldDB" id="A0A381LF84"/>
<evidence type="ECO:0000259" key="5">
    <source>
        <dbReference type="PROSITE" id="PS51382"/>
    </source>
</evidence>
<dbReference type="Pfam" id="PF03105">
    <property type="entry name" value="SPX"/>
    <property type="match status" value="1"/>
</dbReference>
<dbReference type="InterPro" id="IPR017946">
    <property type="entry name" value="PLC-like_Pdiesterase_TIM-brl"/>
</dbReference>
<reference evidence="7" key="1">
    <citation type="submission" date="2018-07" db="EMBL/GenBank/DDBJ databases">
        <authorList>
            <person name="Quirk P.G."/>
            <person name="Krulwich T.A."/>
        </authorList>
    </citation>
    <scope>NUCLEOTIDE SEQUENCE</scope>
    <source>
        <strain evidence="7">96224</strain>
    </source>
</reference>
<feature type="repeat" description="ANK" evidence="4">
    <location>
        <begin position="481"/>
        <end position="506"/>
    </location>
</feature>
<dbReference type="PANTHER" id="PTHR22958">
    <property type="entry name" value="GLYCEROPHOSPHORYL DIESTER PHOSPHODIESTERASE"/>
    <property type="match status" value="1"/>
</dbReference>
<dbReference type="InterPro" id="IPR036770">
    <property type="entry name" value="Ankyrin_rpt-contain_sf"/>
</dbReference>
<dbReference type="PRINTS" id="PR01415">
    <property type="entry name" value="ANKYRIN"/>
</dbReference>
<dbReference type="InterPro" id="IPR002110">
    <property type="entry name" value="Ankyrin_rpt"/>
</dbReference>
<dbReference type="CDD" id="cd14484">
    <property type="entry name" value="SPX_GDE1_like"/>
    <property type="match status" value="1"/>
</dbReference>
<protein>
    <submittedName>
        <fullName evidence="7">Bgt-5018</fullName>
    </submittedName>
</protein>
<dbReference type="InterPro" id="IPR004331">
    <property type="entry name" value="SPX_dom"/>
</dbReference>
<dbReference type="GO" id="GO:0046475">
    <property type="term" value="P:glycerophospholipid catabolic process"/>
    <property type="evidence" value="ECO:0007669"/>
    <property type="project" value="TreeGrafter"/>
</dbReference>
<evidence type="ECO:0000256" key="1">
    <source>
        <dbReference type="ARBA" id="ARBA00022737"/>
    </source>
</evidence>
<dbReference type="PROSITE" id="PS51704">
    <property type="entry name" value="GP_PDE"/>
    <property type="match status" value="1"/>
</dbReference>
<proteinExistence type="predicted"/>
<dbReference type="PROSITE" id="PS50088">
    <property type="entry name" value="ANK_REPEAT"/>
    <property type="match status" value="3"/>
</dbReference>
<feature type="repeat" description="ANK" evidence="4">
    <location>
        <begin position="519"/>
        <end position="551"/>
    </location>
</feature>
<gene>
    <name evidence="7" type="ORF">BGT96224V2_LOCUS5031</name>
</gene>
<dbReference type="InterPro" id="IPR030395">
    <property type="entry name" value="GP_PDE_dom"/>
</dbReference>
<dbReference type="PROSITE" id="PS50297">
    <property type="entry name" value="ANK_REP_REGION"/>
    <property type="match status" value="3"/>
</dbReference>
<keyword evidence="3 4" id="KW-0040">ANK repeat</keyword>
<dbReference type="GO" id="GO:0047389">
    <property type="term" value="F:glycerophosphocholine phosphodiesterase activity"/>
    <property type="evidence" value="ECO:0007669"/>
    <property type="project" value="TreeGrafter"/>
</dbReference>
<keyword evidence="1" id="KW-0677">Repeat</keyword>
<evidence type="ECO:0000259" key="6">
    <source>
        <dbReference type="PROSITE" id="PS51704"/>
    </source>
</evidence>
<feature type="domain" description="GP-PDE" evidence="6">
    <location>
        <begin position="795"/>
        <end position="1122"/>
    </location>
</feature>
<dbReference type="SMART" id="SM00248">
    <property type="entry name" value="ANK"/>
    <property type="match status" value="6"/>
</dbReference>
<dbReference type="InterPro" id="IPR051578">
    <property type="entry name" value="GDPD"/>
</dbReference>
<feature type="repeat" description="ANK" evidence="4">
    <location>
        <begin position="448"/>
        <end position="480"/>
    </location>
</feature>
<dbReference type="InterPro" id="IPR057506">
    <property type="entry name" value="C2_GPCPD1"/>
</dbReference>
<dbReference type="PROSITE" id="PS51382">
    <property type="entry name" value="SPX"/>
    <property type="match status" value="1"/>
</dbReference>
<keyword evidence="2" id="KW-0378">Hydrolase</keyword>
<dbReference type="Pfam" id="PF03009">
    <property type="entry name" value="GDPD"/>
    <property type="match status" value="1"/>
</dbReference>
<evidence type="ECO:0000256" key="3">
    <source>
        <dbReference type="ARBA" id="ARBA00023043"/>
    </source>
</evidence>
<name>A0A381LF84_BLUGR</name>
<dbReference type="OrthoDB" id="197419at2759"/>
<dbReference type="Gene3D" id="1.25.40.20">
    <property type="entry name" value="Ankyrin repeat-containing domain"/>
    <property type="match status" value="2"/>
</dbReference>
<sequence>MKFGNNLPRNQVPEWSNNYINYTELKKIIQSAVKTAQTSAFVDLAELFFHLDRNLETVDDFYNKKFADTNRRLKILQEKYGTSKHAIQKMDQSEIDENISALLDLRGELRKLQWFGEVNRRGFTKITKKLDKQLPNAHVQQRYLLAKVDQKQFSQDSDILDRITEINNWLSILGEIKSCVDTQEICATDRLNEELPKTNIHFFDSIYQAIQNDDTSNLQENIEKAVVDISCPSSQKLLVKFLQRATLLRAENSIKYLIGTIHSLEEPDDINQRNCLHRFVISIRHVKSEKEDRAEIPEPWLESRDNVCFLFPASNPLCASIRSTLTESEQPSLHEYARTLSYILDNLQPHQRTALKSKDIHGRLPLHYAAQFGFISICRLIINYMTSWGQYHVSNGIDAIEWQDYKGLSPLDLSIIGGHFITAQNLLNTQNLQIENQELPVTRVSISKYSTALLLAAKLNATTIMELLINHGANINWQDENGETAMHIAARYGHKDCAKILIRGSACQKVDLELVEKKFSWTPLHVACVDGHLPIVELLIDASVDLIKLDSSGWSAKEHAALRGHLDIAKALAIAISTSDQNKNEVQRKSDTTSLLPIVLSSMESSKSSDYEAQLVEPIKSFGHRYLTDRSLILVSLGSKDIRKKVSAIELERISLAQAHSTQLDTALSLYVSADGVEGEPTIIDLPIKENTLAEPIVFTTADATKIRLYFDIIPTYSGNQKSKIGRGVALLSTIKQSIGSKRMSLQGDVSVPIQSTDLEVIGTVNFNFLIITPFSHPNMGISTKETYWKKMSTPMVIGHRGLGKNMTSNKSLQLGENTLQSFIAAANLGANYVEFDVQLTKDHVPVIYHDFLVSETGIDAPVHTLTLEQFLHVNDSISCAFQSASPPRCNFSHSRVTRNVERPRSQSVCYSTPNSHMSEKMKHTRDFKAKGFKANSRGNFIQAPFTTLEEMLLKLPEDVGFNIEMKYPMLHESEDHEMDTYAVELNEFVDSVLHKVYNLGKKRNIIFSSFNPDICLMLNFKQPSIPILFLTDAGTTPVGDIRASSLHEAIRFARRWNLLGIVSAADPLCNSPRLVKVVKENGLVCVSYGTQNNDPAKVLALVNEGIDAVIVDNVLKIRNGLTENTGKATVTTKV</sequence>
<dbReference type="PANTHER" id="PTHR22958:SF1">
    <property type="entry name" value="GLYCEROPHOSPHOCHOLINE PHOSPHODIESTERASE GPCPD1"/>
    <property type="match status" value="1"/>
</dbReference>
<accession>A0A381LF84</accession>
<dbReference type="SUPFAM" id="SSF48403">
    <property type="entry name" value="Ankyrin repeat"/>
    <property type="match status" value="1"/>
</dbReference>
<evidence type="ECO:0000256" key="2">
    <source>
        <dbReference type="ARBA" id="ARBA00022801"/>
    </source>
</evidence>
<dbReference type="EMBL" id="UIGY01000152">
    <property type="protein sequence ID" value="SUZ11846.1"/>
    <property type="molecule type" value="Genomic_DNA"/>
</dbReference>
<dbReference type="Pfam" id="PF12796">
    <property type="entry name" value="Ank_2"/>
    <property type="match status" value="2"/>
</dbReference>
<organism evidence="7">
    <name type="scientific">Blumeria graminis f. sp. tritici 96224</name>
    <dbReference type="NCBI Taxonomy" id="1268274"/>
    <lineage>
        <taxon>Eukaryota</taxon>
        <taxon>Fungi</taxon>
        <taxon>Dikarya</taxon>
        <taxon>Ascomycota</taxon>
        <taxon>Pezizomycotina</taxon>
        <taxon>Leotiomycetes</taxon>
        <taxon>Erysiphales</taxon>
        <taxon>Erysiphaceae</taxon>
        <taxon>Blumeria</taxon>
    </lineage>
</organism>
<dbReference type="Pfam" id="PF25329">
    <property type="entry name" value="C2_GDE1"/>
    <property type="match status" value="1"/>
</dbReference>
<feature type="domain" description="SPX" evidence="5">
    <location>
        <begin position="1"/>
        <end position="144"/>
    </location>
</feature>
<dbReference type="SUPFAM" id="SSF51695">
    <property type="entry name" value="PLC-like phosphodiesterases"/>
    <property type="match status" value="1"/>
</dbReference>
<evidence type="ECO:0000256" key="4">
    <source>
        <dbReference type="PROSITE-ProRule" id="PRU00023"/>
    </source>
</evidence>